<dbReference type="WBParaSite" id="ALUE_0002127501-mRNA-1">
    <property type="protein sequence ID" value="ALUE_0002127501-mRNA-1"/>
    <property type="gene ID" value="ALUE_0002127501"/>
</dbReference>
<organism evidence="1 2">
    <name type="scientific">Ascaris lumbricoides</name>
    <name type="common">Giant roundworm</name>
    <dbReference type="NCBI Taxonomy" id="6252"/>
    <lineage>
        <taxon>Eukaryota</taxon>
        <taxon>Metazoa</taxon>
        <taxon>Ecdysozoa</taxon>
        <taxon>Nematoda</taxon>
        <taxon>Chromadorea</taxon>
        <taxon>Rhabditida</taxon>
        <taxon>Spirurina</taxon>
        <taxon>Ascaridomorpha</taxon>
        <taxon>Ascaridoidea</taxon>
        <taxon>Ascarididae</taxon>
        <taxon>Ascaris</taxon>
    </lineage>
</organism>
<accession>A0A0M3IR97</accession>
<name>A0A0M3IR97_ASCLU</name>
<protein>
    <submittedName>
        <fullName evidence="2">Uncharacterized protein</fullName>
    </submittedName>
</protein>
<reference evidence="2" key="1">
    <citation type="submission" date="2017-02" db="UniProtKB">
        <authorList>
            <consortium name="WormBaseParasite"/>
        </authorList>
    </citation>
    <scope>IDENTIFICATION</scope>
</reference>
<evidence type="ECO:0000313" key="1">
    <source>
        <dbReference type="Proteomes" id="UP000036681"/>
    </source>
</evidence>
<dbReference type="Proteomes" id="UP000036681">
    <property type="component" value="Unplaced"/>
</dbReference>
<keyword evidence="1" id="KW-1185">Reference proteome</keyword>
<proteinExistence type="predicted"/>
<evidence type="ECO:0000313" key="2">
    <source>
        <dbReference type="WBParaSite" id="ALUE_0002127501-mRNA-1"/>
    </source>
</evidence>
<sequence>MVHIPSNSHTRQKRCKNSSVHVMMPVATTSSSVTTFSLRLKKTLKH</sequence>
<dbReference type="AlphaFoldDB" id="A0A0M3IR97"/>